<proteinExistence type="predicted"/>
<keyword evidence="2" id="KW-1185">Reference proteome</keyword>
<organism evidence="1 2">
    <name type="scientific">Fodinibius salsisoli</name>
    <dbReference type="NCBI Taxonomy" id="2820877"/>
    <lineage>
        <taxon>Bacteria</taxon>
        <taxon>Pseudomonadati</taxon>
        <taxon>Balneolota</taxon>
        <taxon>Balneolia</taxon>
        <taxon>Balneolales</taxon>
        <taxon>Balneolaceae</taxon>
        <taxon>Fodinibius</taxon>
    </lineage>
</organism>
<accession>A0ABT3PJG8</accession>
<evidence type="ECO:0000313" key="2">
    <source>
        <dbReference type="Proteomes" id="UP001207918"/>
    </source>
</evidence>
<evidence type="ECO:0000313" key="1">
    <source>
        <dbReference type="EMBL" id="MCW9706047.1"/>
    </source>
</evidence>
<sequence>MQMYSQELEAEVTVDRSQINNTSLTAIDNLAEEIETYINEHNWINASFTPQERIGVDIQITLLSADDNFNFDAQVVFRSRRPIYNSTRQTALFFYNDENLSFNYTPNRSLVHDKLQYDPLTSFFDFYVYIILGYDFDSFEDLGGTLLFTEAQKIVSQAQSISAAGWERSGTNRRSRGQLVENLLSPAYEGLRSAIYQYHRQGLDQFISDPEQARKEVLQALQKIQESKQNTSVNLLFDTFFNTKYREIASIFEDAAPQVKEEAFNLLSEIDQSHLSSYRQLQ</sequence>
<gene>
    <name evidence="1" type="ORF">J6I44_04250</name>
</gene>
<dbReference type="Proteomes" id="UP001207918">
    <property type="component" value="Unassembled WGS sequence"/>
</dbReference>
<dbReference type="InterPro" id="IPR032274">
    <property type="entry name" value="DUF4835"/>
</dbReference>
<dbReference type="Pfam" id="PF16119">
    <property type="entry name" value="DUF4835"/>
    <property type="match status" value="1"/>
</dbReference>
<reference evidence="1 2" key="1">
    <citation type="submission" date="2021-03" db="EMBL/GenBank/DDBJ databases">
        <title>Aliifodinibius sp. nov., a new bacterium isolated from saline soil.</title>
        <authorList>
            <person name="Galisteo C."/>
            <person name="De La Haba R."/>
            <person name="Sanchez-Porro C."/>
            <person name="Ventosa A."/>
        </authorList>
    </citation>
    <scope>NUCLEOTIDE SEQUENCE [LARGE SCALE GENOMIC DNA]</scope>
    <source>
        <strain evidence="1 2">1BSP15-2V2</strain>
    </source>
</reference>
<dbReference type="EMBL" id="JAGGJA010000002">
    <property type="protein sequence ID" value="MCW9706047.1"/>
    <property type="molecule type" value="Genomic_DNA"/>
</dbReference>
<name>A0ABT3PJG8_9BACT</name>
<comment type="caution">
    <text evidence="1">The sequence shown here is derived from an EMBL/GenBank/DDBJ whole genome shotgun (WGS) entry which is preliminary data.</text>
</comment>
<protein>
    <submittedName>
        <fullName evidence="1">DUF4835 family protein</fullName>
    </submittedName>
</protein>